<gene>
    <name evidence="8" type="ORF">BSTOLATCC_MIC22389</name>
</gene>
<dbReference type="PRINTS" id="PR00458">
    <property type="entry name" value="PEROXIDASE"/>
</dbReference>
<keyword evidence="5" id="KW-0408">Iron</keyword>
<dbReference type="Gene3D" id="1.10.420.10">
    <property type="entry name" value="Peroxidase, domain 2"/>
    <property type="match status" value="1"/>
</dbReference>
<keyword evidence="3" id="KW-0479">Metal-binding</keyword>
<evidence type="ECO:0000313" key="9">
    <source>
        <dbReference type="Proteomes" id="UP001162131"/>
    </source>
</evidence>
<evidence type="ECO:0000256" key="6">
    <source>
        <dbReference type="RuleBase" id="RU004241"/>
    </source>
</evidence>
<name>A0AAU9IZK6_9CILI</name>
<keyword evidence="2" id="KW-0349">Heme</keyword>
<reference evidence="8" key="1">
    <citation type="submission" date="2021-09" db="EMBL/GenBank/DDBJ databases">
        <authorList>
            <consortium name="AG Swart"/>
            <person name="Singh M."/>
            <person name="Singh A."/>
            <person name="Seah K."/>
            <person name="Emmerich C."/>
        </authorList>
    </citation>
    <scope>NUCLEOTIDE SEQUENCE</scope>
    <source>
        <strain evidence="8">ATCC30299</strain>
    </source>
</reference>
<dbReference type="PROSITE" id="PS00436">
    <property type="entry name" value="PEROXIDASE_2"/>
    <property type="match status" value="1"/>
</dbReference>
<evidence type="ECO:0000259" key="7">
    <source>
        <dbReference type="PROSITE" id="PS50873"/>
    </source>
</evidence>
<keyword evidence="9" id="KW-1185">Reference proteome</keyword>
<dbReference type="AlphaFoldDB" id="A0AAU9IZK6"/>
<accession>A0AAU9IZK6</accession>
<keyword evidence="1" id="KW-0575">Peroxidase</keyword>
<sequence>MLHQSLKTVKNLTSNAELFASISRRFLDMFVTFPVPLYLRVAFHDAGTFDVVTKKGGPNASVLNSIEMNRTENSGFLNIKDTYLNIKTENPAASMADIIQIGGYVAVSHCGGPVMPFRFGRVDCSGSESDTDGQIPFPSTKNIRAIFRNMGFSDVELVALSGAHTLGGIRFNPPGTFTPFTTNPLVFDNSYFKLLLQTKNPQLARLISDSFLTVDPDLLNIVQQFANDQNLFFSEYTKAHVKLSELGYH</sequence>
<evidence type="ECO:0000256" key="2">
    <source>
        <dbReference type="ARBA" id="ARBA00022617"/>
    </source>
</evidence>
<dbReference type="GO" id="GO:0034599">
    <property type="term" value="P:cellular response to oxidative stress"/>
    <property type="evidence" value="ECO:0007669"/>
    <property type="project" value="InterPro"/>
</dbReference>
<organism evidence="8 9">
    <name type="scientific">Blepharisma stoltei</name>
    <dbReference type="NCBI Taxonomy" id="1481888"/>
    <lineage>
        <taxon>Eukaryota</taxon>
        <taxon>Sar</taxon>
        <taxon>Alveolata</taxon>
        <taxon>Ciliophora</taxon>
        <taxon>Postciliodesmatophora</taxon>
        <taxon>Heterotrichea</taxon>
        <taxon>Heterotrichida</taxon>
        <taxon>Blepharismidae</taxon>
        <taxon>Blepharisma</taxon>
    </lineage>
</organism>
<dbReference type="InterPro" id="IPR019794">
    <property type="entry name" value="Peroxidases_AS"/>
</dbReference>
<dbReference type="GO" id="GO:0000302">
    <property type="term" value="P:response to reactive oxygen species"/>
    <property type="evidence" value="ECO:0007669"/>
    <property type="project" value="TreeGrafter"/>
</dbReference>
<evidence type="ECO:0000256" key="3">
    <source>
        <dbReference type="ARBA" id="ARBA00022723"/>
    </source>
</evidence>
<dbReference type="InterPro" id="IPR002016">
    <property type="entry name" value="Haem_peroxidase"/>
</dbReference>
<dbReference type="GO" id="GO:0042744">
    <property type="term" value="P:hydrogen peroxide catabolic process"/>
    <property type="evidence" value="ECO:0007669"/>
    <property type="project" value="TreeGrafter"/>
</dbReference>
<dbReference type="InterPro" id="IPR010255">
    <property type="entry name" value="Haem_peroxidase_sf"/>
</dbReference>
<comment type="caution">
    <text evidence="8">The sequence shown here is derived from an EMBL/GenBank/DDBJ whole genome shotgun (WGS) entry which is preliminary data.</text>
</comment>
<dbReference type="GO" id="GO:0004601">
    <property type="term" value="F:peroxidase activity"/>
    <property type="evidence" value="ECO:0007669"/>
    <property type="project" value="UniProtKB-KW"/>
</dbReference>
<proteinExistence type="inferred from homology"/>
<evidence type="ECO:0000256" key="1">
    <source>
        <dbReference type="ARBA" id="ARBA00022559"/>
    </source>
</evidence>
<dbReference type="PANTHER" id="PTHR31356">
    <property type="entry name" value="THYLAKOID LUMENAL 29 KDA PROTEIN, CHLOROPLASTIC-RELATED"/>
    <property type="match status" value="1"/>
</dbReference>
<keyword evidence="4" id="KW-0560">Oxidoreductase</keyword>
<dbReference type="EMBL" id="CAJZBQ010000021">
    <property type="protein sequence ID" value="CAG9319038.1"/>
    <property type="molecule type" value="Genomic_DNA"/>
</dbReference>
<dbReference type="InterPro" id="IPR044831">
    <property type="entry name" value="Ccp1-like"/>
</dbReference>
<protein>
    <recommendedName>
        <fullName evidence="7">Plant heme peroxidase family profile domain-containing protein</fullName>
    </recommendedName>
</protein>
<dbReference type="PANTHER" id="PTHR31356:SF36">
    <property type="entry name" value="L-ASCORBATE PEROXIDASE 3"/>
    <property type="match status" value="1"/>
</dbReference>
<dbReference type="PROSITE" id="PS50873">
    <property type="entry name" value="PEROXIDASE_4"/>
    <property type="match status" value="1"/>
</dbReference>
<evidence type="ECO:0000313" key="8">
    <source>
        <dbReference type="EMBL" id="CAG9319038.1"/>
    </source>
</evidence>
<comment type="similarity">
    <text evidence="6">Belongs to the peroxidase family.</text>
</comment>
<feature type="domain" description="Plant heme peroxidase family profile" evidence="7">
    <location>
        <begin position="94"/>
        <end position="249"/>
    </location>
</feature>
<evidence type="ECO:0000256" key="4">
    <source>
        <dbReference type="ARBA" id="ARBA00023002"/>
    </source>
</evidence>
<dbReference type="PRINTS" id="PR00459">
    <property type="entry name" value="ASPEROXIDASE"/>
</dbReference>
<dbReference type="GO" id="GO:0046872">
    <property type="term" value="F:metal ion binding"/>
    <property type="evidence" value="ECO:0007669"/>
    <property type="project" value="UniProtKB-KW"/>
</dbReference>
<dbReference type="Gene3D" id="1.10.520.10">
    <property type="match status" value="1"/>
</dbReference>
<dbReference type="GO" id="GO:0020037">
    <property type="term" value="F:heme binding"/>
    <property type="evidence" value="ECO:0007669"/>
    <property type="project" value="InterPro"/>
</dbReference>
<dbReference type="InterPro" id="IPR019793">
    <property type="entry name" value="Peroxidases_heam-ligand_BS"/>
</dbReference>
<dbReference type="InterPro" id="IPR002207">
    <property type="entry name" value="Peroxidase_I"/>
</dbReference>
<dbReference type="Pfam" id="PF00141">
    <property type="entry name" value="peroxidase"/>
    <property type="match status" value="1"/>
</dbReference>
<dbReference type="SUPFAM" id="SSF48113">
    <property type="entry name" value="Heme-dependent peroxidases"/>
    <property type="match status" value="1"/>
</dbReference>
<dbReference type="PROSITE" id="PS00435">
    <property type="entry name" value="PEROXIDASE_1"/>
    <property type="match status" value="1"/>
</dbReference>
<evidence type="ECO:0000256" key="5">
    <source>
        <dbReference type="ARBA" id="ARBA00023004"/>
    </source>
</evidence>
<dbReference type="Proteomes" id="UP001162131">
    <property type="component" value="Unassembled WGS sequence"/>
</dbReference>